<evidence type="ECO:0000313" key="2">
    <source>
        <dbReference type="EMBL" id="SDZ83338.1"/>
    </source>
</evidence>
<protein>
    <submittedName>
        <fullName evidence="2">Uncharacterized protein</fullName>
    </submittedName>
</protein>
<name>A0A1H3WAP2_9BACT</name>
<accession>A0A1H3WAP2</accession>
<gene>
    <name evidence="2" type="ORF">SAMN05192529_102219</name>
</gene>
<dbReference type="Proteomes" id="UP000199041">
    <property type="component" value="Unassembled WGS sequence"/>
</dbReference>
<dbReference type="AlphaFoldDB" id="A0A1H3WAP2"/>
<feature type="transmembrane region" description="Helical" evidence="1">
    <location>
        <begin position="92"/>
        <end position="113"/>
    </location>
</feature>
<evidence type="ECO:0000313" key="3">
    <source>
        <dbReference type="Proteomes" id="UP000199041"/>
    </source>
</evidence>
<dbReference type="RefSeq" id="WP_091393339.1">
    <property type="nucleotide sequence ID" value="NZ_FNQY01000002.1"/>
</dbReference>
<dbReference type="OrthoDB" id="9911138at2"/>
<keyword evidence="1" id="KW-1133">Transmembrane helix</keyword>
<reference evidence="2 3" key="1">
    <citation type="submission" date="2016-10" db="EMBL/GenBank/DDBJ databases">
        <authorList>
            <person name="de Groot N.N."/>
        </authorList>
    </citation>
    <scope>NUCLEOTIDE SEQUENCE [LARGE SCALE GENOMIC DNA]</scope>
    <source>
        <strain evidence="2 3">Vu-144</strain>
    </source>
</reference>
<keyword evidence="1" id="KW-0812">Transmembrane</keyword>
<organism evidence="2 3">
    <name type="scientific">Arachidicoccus rhizosphaerae</name>
    <dbReference type="NCBI Taxonomy" id="551991"/>
    <lineage>
        <taxon>Bacteria</taxon>
        <taxon>Pseudomonadati</taxon>
        <taxon>Bacteroidota</taxon>
        <taxon>Chitinophagia</taxon>
        <taxon>Chitinophagales</taxon>
        <taxon>Chitinophagaceae</taxon>
        <taxon>Arachidicoccus</taxon>
    </lineage>
</organism>
<keyword evidence="1" id="KW-0472">Membrane</keyword>
<keyword evidence="3" id="KW-1185">Reference proteome</keyword>
<evidence type="ECO:0000256" key="1">
    <source>
        <dbReference type="SAM" id="Phobius"/>
    </source>
</evidence>
<dbReference type="EMBL" id="FNQY01000002">
    <property type="protein sequence ID" value="SDZ83338.1"/>
    <property type="molecule type" value="Genomic_DNA"/>
</dbReference>
<sequence length="120" mass="13674">MADPKKISPSASNKELEKWLQEQLDAAMDSGQGAQGDQETRAEDPFFKDAIEGLNKFQGAREVYRQTHRINKALTSKTGSRRHKKSLETNHLFWFIVAIIIIISVIIMAFVVLRMRMGQI</sequence>
<dbReference type="STRING" id="551991.SAMN05192529_102219"/>
<proteinExistence type="predicted"/>